<dbReference type="EMBL" id="JAEPRC010000264">
    <property type="protein sequence ID" value="KAG2202165.1"/>
    <property type="molecule type" value="Genomic_DNA"/>
</dbReference>
<reference evidence="13" key="1">
    <citation type="submission" date="2020-12" db="EMBL/GenBank/DDBJ databases">
        <title>Metabolic potential, ecology and presence of endohyphal bacteria is reflected in genomic diversity of Mucoromycotina.</title>
        <authorList>
            <person name="Muszewska A."/>
            <person name="Okrasinska A."/>
            <person name="Steczkiewicz K."/>
            <person name="Drgas O."/>
            <person name="Orlowska M."/>
            <person name="Perlinska-Lenart U."/>
            <person name="Aleksandrzak-Piekarczyk T."/>
            <person name="Szatraj K."/>
            <person name="Zielenkiewicz U."/>
            <person name="Pilsyk S."/>
            <person name="Malc E."/>
            <person name="Mieczkowski P."/>
            <person name="Kruszewska J.S."/>
            <person name="Biernat P."/>
            <person name="Pawlowska J."/>
        </authorList>
    </citation>
    <scope>NUCLEOTIDE SEQUENCE</scope>
    <source>
        <strain evidence="13">CBS 226.32</strain>
    </source>
</reference>
<protein>
    <recommendedName>
        <fullName evidence="12">C2H2-type domain-containing protein</fullName>
    </recommendedName>
</protein>
<dbReference type="PROSITE" id="PS00028">
    <property type="entry name" value="ZINC_FINGER_C2H2_1"/>
    <property type="match status" value="2"/>
</dbReference>
<dbReference type="InterPro" id="IPR051565">
    <property type="entry name" value="Sal_C2H2-zinc-finger"/>
</dbReference>
<evidence type="ECO:0000256" key="7">
    <source>
        <dbReference type="ARBA" id="ARBA00023163"/>
    </source>
</evidence>
<evidence type="ECO:0000256" key="4">
    <source>
        <dbReference type="ARBA" id="ARBA00022771"/>
    </source>
</evidence>
<keyword evidence="5" id="KW-0862">Zinc</keyword>
<dbReference type="SMART" id="SM00355">
    <property type="entry name" value="ZnF_C2H2"/>
    <property type="match status" value="2"/>
</dbReference>
<evidence type="ECO:0000256" key="8">
    <source>
        <dbReference type="ARBA" id="ARBA00023242"/>
    </source>
</evidence>
<keyword evidence="4 10" id="KW-0863">Zinc-finger</keyword>
<sequence length="189" mass="21534">KLNMSLAFDQNQNESFDEDEPVFITSLTKSKSNRKRYDCHLCSKYFTRPSALQTHIYTHTGEKPHGCDMPGCGRRFAVISNLRRHLRVHRPSNIRRRLTSQERRDYVEKLIQKSNAIYEGHANYNTFPSMCYGSTSSSSSSSLSSSSSVFSSPSSSPTRCLSPSMESSYRLLKPKETRPLCLTVQHLLN</sequence>
<evidence type="ECO:0000259" key="12">
    <source>
        <dbReference type="PROSITE" id="PS50157"/>
    </source>
</evidence>
<accession>A0A8H7R1I1</accession>
<dbReference type="Proteomes" id="UP000650833">
    <property type="component" value="Unassembled WGS sequence"/>
</dbReference>
<dbReference type="Gene3D" id="3.30.160.60">
    <property type="entry name" value="Classic Zinc Finger"/>
    <property type="match status" value="2"/>
</dbReference>
<feature type="domain" description="C2H2-type" evidence="12">
    <location>
        <begin position="37"/>
        <end position="64"/>
    </location>
</feature>
<evidence type="ECO:0000256" key="9">
    <source>
        <dbReference type="ARBA" id="ARBA00038474"/>
    </source>
</evidence>
<dbReference type="AlphaFoldDB" id="A0A8H7R1I1"/>
<proteinExistence type="inferred from homology"/>
<comment type="caution">
    <text evidence="13">The sequence shown here is derived from an EMBL/GenBank/DDBJ whole genome shotgun (WGS) entry which is preliminary data.</text>
</comment>
<evidence type="ECO:0000256" key="6">
    <source>
        <dbReference type="ARBA" id="ARBA00023015"/>
    </source>
</evidence>
<evidence type="ECO:0000313" key="14">
    <source>
        <dbReference type="Proteomes" id="UP000650833"/>
    </source>
</evidence>
<dbReference type="GO" id="GO:0000981">
    <property type="term" value="F:DNA-binding transcription factor activity, RNA polymerase II-specific"/>
    <property type="evidence" value="ECO:0007669"/>
    <property type="project" value="TreeGrafter"/>
</dbReference>
<dbReference type="InterPro" id="IPR036236">
    <property type="entry name" value="Znf_C2H2_sf"/>
</dbReference>
<dbReference type="GO" id="GO:0000978">
    <property type="term" value="F:RNA polymerase II cis-regulatory region sequence-specific DNA binding"/>
    <property type="evidence" value="ECO:0007669"/>
    <property type="project" value="TreeGrafter"/>
</dbReference>
<comment type="similarity">
    <text evidence="9">Belongs to the sal C2H2-type zinc-finger protein family.</text>
</comment>
<keyword evidence="8" id="KW-0539">Nucleus</keyword>
<keyword evidence="6" id="KW-0805">Transcription regulation</keyword>
<evidence type="ECO:0000256" key="2">
    <source>
        <dbReference type="ARBA" id="ARBA00022723"/>
    </source>
</evidence>
<keyword evidence="14" id="KW-1185">Reference proteome</keyword>
<dbReference type="PANTHER" id="PTHR23233:SF84">
    <property type="entry name" value="FI23031P1"/>
    <property type="match status" value="1"/>
</dbReference>
<feature type="non-terminal residue" evidence="13">
    <location>
        <position position="1"/>
    </location>
</feature>
<keyword evidence="3" id="KW-0677">Repeat</keyword>
<dbReference type="InterPro" id="IPR013087">
    <property type="entry name" value="Znf_C2H2_type"/>
</dbReference>
<evidence type="ECO:0000256" key="3">
    <source>
        <dbReference type="ARBA" id="ARBA00022737"/>
    </source>
</evidence>
<feature type="region of interest" description="Disordered" evidence="11">
    <location>
        <begin position="143"/>
        <end position="163"/>
    </location>
</feature>
<keyword evidence="2" id="KW-0479">Metal-binding</keyword>
<organism evidence="13 14">
    <name type="scientific">Mucor plumbeus</name>
    <dbReference type="NCBI Taxonomy" id="97098"/>
    <lineage>
        <taxon>Eukaryota</taxon>
        <taxon>Fungi</taxon>
        <taxon>Fungi incertae sedis</taxon>
        <taxon>Mucoromycota</taxon>
        <taxon>Mucoromycotina</taxon>
        <taxon>Mucoromycetes</taxon>
        <taxon>Mucorales</taxon>
        <taxon>Mucorineae</taxon>
        <taxon>Mucoraceae</taxon>
        <taxon>Mucor</taxon>
    </lineage>
</organism>
<gene>
    <name evidence="13" type="ORF">INT46_005803</name>
</gene>
<dbReference type="PANTHER" id="PTHR23233">
    <property type="entry name" value="SAL-LIKE PROTEIN"/>
    <property type="match status" value="1"/>
</dbReference>
<evidence type="ECO:0000256" key="11">
    <source>
        <dbReference type="SAM" id="MobiDB-lite"/>
    </source>
</evidence>
<feature type="domain" description="C2H2-type" evidence="12">
    <location>
        <begin position="65"/>
        <end position="94"/>
    </location>
</feature>
<keyword evidence="7" id="KW-0804">Transcription</keyword>
<dbReference type="FunFam" id="3.30.160.60:FF:000100">
    <property type="entry name" value="Zinc finger 45-like"/>
    <property type="match status" value="1"/>
</dbReference>
<evidence type="ECO:0000313" key="13">
    <source>
        <dbReference type="EMBL" id="KAG2202165.1"/>
    </source>
</evidence>
<comment type="subcellular location">
    <subcellularLocation>
        <location evidence="1">Nucleus</location>
    </subcellularLocation>
</comment>
<dbReference type="Pfam" id="PF00096">
    <property type="entry name" value="zf-C2H2"/>
    <property type="match status" value="2"/>
</dbReference>
<evidence type="ECO:0000256" key="1">
    <source>
        <dbReference type="ARBA" id="ARBA00004123"/>
    </source>
</evidence>
<name>A0A8H7R1I1_9FUNG</name>
<evidence type="ECO:0000256" key="5">
    <source>
        <dbReference type="ARBA" id="ARBA00022833"/>
    </source>
</evidence>
<dbReference type="GO" id="GO:0008270">
    <property type="term" value="F:zinc ion binding"/>
    <property type="evidence" value="ECO:0007669"/>
    <property type="project" value="UniProtKB-KW"/>
</dbReference>
<dbReference type="GO" id="GO:0005634">
    <property type="term" value="C:nucleus"/>
    <property type="evidence" value="ECO:0007669"/>
    <property type="project" value="UniProtKB-SubCell"/>
</dbReference>
<dbReference type="OrthoDB" id="6077919at2759"/>
<dbReference type="SUPFAM" id="SSF57667">
    <property type="entry name" value="beta-beta-alpha zinc fingers"/>
    <property type="match status" value="1"/>
</dbReference>
<dbReference type="PROSITE" id="PS50157">
    <property type="entry name" value="ZINC_FINGER_C2H2_2"/>
    <property type="match status" value="2"/>
</dbReference>
<evidence type="ECO:0000256" key="10">
    <source>
        <dbReference type="PROSITE-ProRule" id="PRU00042"/>
    </source>
</evidence>